<dbReference type="InterPro" id="IPR058648">
    <property type="entry name" value="HH_CzcB-like"/>
</dbReference>
<dbReference type="Pfam" id="PF25967">
    <property type="entry name" value="RND-MFP_C"/>
    <property type="match status" value="1"/>
</dbReference>
<feature type="domain" description="CusB-like beta-barrel" evidence="5">
    <location>
        <begin position="194"/>
        <end position="265"/>
    </location>
</feature>
<feature type="signal peptide" evidence="3">
    <location>
        <begin position="1"/>
        <end position="21"/>
    </location>
</feature>
<dbReference type="Gene3D" id="2.40.420.20">
    <property type="match status" value="1"/>
</dbReference>
<keyword evidence="9" id="KW-1185">Reference proteome</keyword>
<dbReference type="InterPro" id="IPR006143">
    <property type="entry name" value="RND_pump_MFP"/>
</dbReference>
<feature type="chain" id="PRO_5045169183" evidence="3">
    <location>
        <begin position="22"/>
        <end position="347"/>
    </location>
</feature>
<evidence type="ECO:0000313" key="8">
    <source>
        <dbReference type="EMBL" id="MCG2589854.1"/>
    </source>
</evidence>
<feature type="domain" description="CzcB-like alpha-helical hairpin" evidence="4">
    <location>
        <begin position="98"/>
        <end position="151"/>
    </location>
</feature>
<evidence type="ECO:0000259" key="5">
    <source>
        <dbReference type="Pfam" id="PF25954"/>
    </source>
</evidence>
<organism evidence="8 9">
    <name type="scientific">Rhodohalobacter sulfatireducens</name>
    <dbReference type="NCBI Taxonomy" id="2911366"/>
    <lineage>
        <taxon>Bacteria</taxon>
        <taxon>Pseudomonadati</taxon>
        <taxon>Balneolota</taxon>
        <taxon>Balneolia</taxon>
        <taxon>Balneolales</taxon>
        <taxon>Balneolaceae</taxon>
        <taxon>Rhodohalobacter</taxon>
    </lineage>
</organism>
<proteinExistence type="inferred from homology"/>
<evidence type="ECO:0000313" key="9">
    <source>
        <dbReference type="Proteomes" id="UP001165366"/>
    </source>
</evidence>
<evidence type="ECO:0000256" key="1">
    <source>
        <dbReference type="ARBA" id="ARBA00009477"/>
    </source>
</evidence>
<protein>
    <submittedName>
        <fullName evidence="8">Efflux RND transporter periplasmic adaptor subunit</fullName>
    </submittedName>
</protein>
<accession>A0ABS9KG78</accession>
<dbReference type="Gene3D" id="1.10.287.470">
    <property type="entry name" value="Helix hairpin bin"/>
    <property type="match status" value="1"/>
</dbReference>
<dbReference type="Pfam" id="PF25893">
    <property type="entry name" value="HH_CzcB"/>
    <property type="match status" value="1"/>
</dbReference>
<dbReference type="InterPro" id="IPR058792">
    <property type="entry name" value="Beta-barrel_RND_2"/>
</dbReference>
<feature type="domain" description="CzcB-like barrel-sandwich hybrid" evidence="7">
    <location>
        <begin position="61"/>
        <end position="187"/>
    </location>
</feature>
<evidence type="ECO:0000259" key="4">
    <source>
        <dbReference type="Pfam" id="PF25893"/>
    </source>
</evidence>
<keyword evidence="3" id="KW-0732">Signal</keyword>
<dbReference type="Pfam" id="PF25973">
    <property type="entry name" value="BSH_CzcB"/>
    <property type="match status" value="1"/>
</dbReference>
<comment type="similarity">
    <text evidence="1">Belongs to the membrane fusion protein (MFP) (TC 8.A.1) family.</text>
</comment>
<evidence type="ECO:0000259" key="6">
    <source>
        <dbReference type="Pfam" id="PF25967"/>
    </source>
</evidence>
<reference evidence="8" key="1">
    <citation type="submission" date="2022-01" db="EMBL/GenBank/DDBJ databases">
        <authorList>
            <person name="Wang Y."/>
        </authorList>
    </citation>
    <scope>NUCLEOTIDE SEQUENCE</scope>
    <source>
        <strain evidence="8">WB101</strain>
    </source>
</reference>
<dbReference type="Gene3D" id="2.40.50.100">
    <property type="match status" value="1"/>
</dbReference>
<name>A0ABS9KG78_9BACT</name>
<feature type="coiled-coil region" evidence="2">
    <location>
        <begin position="101"/>
        <end position="159"/>
    </location>
</feature>
<evidence type="ECO:0000256" key="2">
    <source>
        <dbReference type="SAM" id="Coils"/>
    </source>
</evidence>
<reference evidence="8" key="2">
    <citation type="submission" date="2024-05" db="EMBL/GenBank/DDBJ databases">
        <title>Rhodohalobacter halophilus gen. nov., sp. nov., a moderately halophilic member of the family Balneolaceae.</title>
        <authorList>
            <person name="Xia J."/>
        </authorList>
    </citation>
    <scope>NUCLEOTIDE SEQUENCE</scope>
    <source>
        <strain evidence="8">WB101</strain>
    </source>
</reference>
<dbReference type="InterPro" id="IPR058627">
    <property type="entry name" value="MdtA-like_C"/>
</dbReference>
<comment type="caution">
    <text evidence="8">The sequence shown here is derived from an EMBL/GenBank/DDBJ whole genome shotgun (WGS) entry which is preliminary data.</text>
</comment>
<sequence>MKPQISIIALFLLISACGNGAENGNGDNENARTTPVYVQELKLSEFRHYVNVQGDVESDKTIMITPKTTATVEEILVRAGDDVQKGDILARLDGEITRSQIQEVETQLELAETLYKRQQNLREQNIGSEVEFLQAKTQYESARNQLNTLTEQYENYTIRATISGTVDRVDLKVGEMASPTIAAFQLTNTDALKVTAQVSEAYITRIEQTDSVEITFPSLDETIRKQLDVVSKAINPSNRTFGLEIYISNESGTIRPNMMARVSINDITLNNQIVVPVNSVQIANNLSYVFVAENTESGWVARNREVTRGYNYGNNLVIEEGLNDGELLVTGGYANLSDGAAISIQEN</sequence>
<dbReference type="RefSeq" id="WP_237855212.1">
    <property type="nucleotide sequence ID" value="NZ_JAKLWS010000022.1"/>
</dbReference>
<dbReference type="PANTHER" id="PTHR30469">
    <property type="entry name" value="MULTIDRUG RESISTANCE PROTEIN MDTA"/>
    <property type="match status" value="1"/>
</dbReference>
<dbReference type="NCBIfam" id="TIGR01730">
    <property type="entry name" value="RND_mfp"/>
    <property type="match status" value="1"/>
</dbReference>
<keyword evidence="2" id="KW-0175">Coiled coil</keyword>
<dbReference type="PROSITE" id="PS51257">
    <property type="entry name" value="PROKAR_LIPOPROTEIN"/>
    <property type="match status" value="1"/>
</dbReference>
<dbReference type="Proteomes" id="UP001165366">
    <property type="component" value="Unassembled WGS sequence"/>
</dbReference>
<evidence type="ECO:0000256" key="3">
    <source>
        <dbReference type="SAM" id="SignalP"/>
    </source>
</evidence>
<dbReference type="SUPFAM" id="SSF111369">
    <property type="entry name" value="HlyD-like secretion proteins"/>
    <property type="match status" value="1"/>
</dbReference>
<dbReference type="EMBL" id="JAKLWS010000022">
    <property type="protein sequence ID" value="MCG2589854.1"/>
    <property type="molecule type" value="Genomic_DNA"/>
</dbReference>
<feature type="domain" description="Multidrug resistance protein MdtA-like C-terminal permuted SH3" evidence="6">
    <location>
        <begin position="271"/>
        <end position="332"/>
    </location>
</feature>
<gene>
    <name evidence="8" type="ORF">L6773_14835</name>
</gene>
<dbReference type="InterPro" id="IPR058647">
    <property type="entry name" value="BSH_CzcB-like"/>
</dbReference>
<dbReference type="Pfam" id="PF25954">
    <property type="entry name" value="Beta-barrel_RND_2"/>
    <property type="match status" value="1"/>
</dbReference>
<dbReference type="Gene3D" id="2.40.30.170">
    <property type="match status" value="1"/>
</dbReference>
<dbReference type="PANTHER" id="PTHR30469:SF15">
    <property type="entry name" value="HLYD FAMILY OF SECRETION PROTEINS"/>
    <property type="match status" value="1"/>
</dbReference>
<evidence type="ECO:0000259" key="7">
    <source>
        <dbReference type="Pfam" id="PF25973"/>
    </source>
</evidence>